<evidence type="ECO:0008006" key="4">
    <source>
        <dbReference type="Google" id="ProtNLM"/>
    </source>
</evidence>
<sequence>MFLITCIEAIKNSGVSLSIQNENRSLLFVLILVFASFYFNVLPYIIKFLDINIVSSYYTLNTITEDTFIVSFVISIVFFVVSSVLLIYYHFSGALVRNLNYSPKIPFLFELIFAVAVILITKDHFSQSRDVIKSGSTLVSEIIIISSISICSYKLLIDKRIIPSLLRFLFISYVAIVIFEREFFLFAVIPLILRVRVTGKSLIVLSISSVVLMSTVLLYKDLVNYSRGQSINNSTNGVLYKLGVDTIHKLSLEVSYIDGENVPNYKPFSLVSPYQIPRFVEPERTTNSRLATNYYTGGNTGTGFSSWLEGYINFGMAGIALVPLIVILIIHLTTGILGQSTLIPLLIFAIKYNRAELWPLLISMVIFPSLVIYIISKLSMRRE</sequence>
<reference evidence="2 3" key="1">
    <citation type="submission" date="2014-10" db="EMBL/GenBank/DDBJ databases">
        <title>The Complete Genome Sequence for the Shellfish Pathogen Vibrio coralliilyticus RE98 Isolated from a Shellfish Hatchery.</title>
        <authorList>
            <person name="Richards G.P."/>
            <person name="Bono J.L."/>
            <person name="Watson M.A."/>
            <person name="Needleman D.S."/>
        </authorList>
    </citation>
    <scope>NUCLEOTIDE SEQUENCE [LARGE SCALE GENOMIC DNA]</scope>
    <source>
        <strain evidence="2 3">RE98</strain>
    </source>
</reference>
<name>A0AAN0VXZ0_9VIBR</name>
<feature type="transmembrane region" description="Helical" evidence="1">
    <location>
        <begin position="101"/>
        <end position="120"/>
    </location>
</feature>
<feature type="transmembrane region" description="Helical" evidence="1">
    <location>
        <begin position="199"/>
        <end position="219"/>
    </location>
</feature>
<accession>A0AAN0VXZ0</accession>
<gene>
    <name evidence="2" type="ORF">IX92_15285</name>
</gene>
<keyword evidence="1" id="KW-1133">Transmembrane helix</keyword>
<feature type="transmembrane region" description="Helical" evidence="1">
    <location>
        <begin position="314"/>
        <end position="337"/>
    </location>
</feature>
<dbReference type="AlphaFoldDB" id="A0AAN0VXZ0"/>
<protein>
    <recommendedName>
        <fullName evidence="4">Oligosaccharide repeat unit polymerase</fullName>
    </recommendedName>
</protein>
<evidence type="ECO:0000256" key="1">
    <source>
        <dbReference type="SAM" id="Phobius"/>
    </source>
</evidence>
<organism evidence="2 3">
    <name type="scientific">Vibrio coralliilyticus</name>
    <dbReference type="NCBI Taxonomy" id="190893"/>
    <lineage>
        <taxon>Bacteria</taxon>
        <taxon>Pseudomonadati</taxon>
        <taxon>Pseudomonadota</taxon>
        <taxon>Gammaproteobacteria</taxon>
        <taxon>Vibrionales</taxon>
        <taxon>Vibrionaceae</taxon>
        <taxon>Vibrio</taxon>
    </lineage>
</organism>
<feature type="transmembrane region" description="Helical" evidence="1">
    <location>
        <begin position="132"/>
        <end position="156"/>
    </location>
</feature>
<keyword evidence="1" id="KW-0472">Membrane</keyword>
<dbReference type="EMBL" id="CP009617">
    <property type="protein sequence ID" value="AIW20313.1"/>
    <property type="molecule type" value="Genomic_DNA"/>
</dbReference>
<keyword evidence="1" id="KW-0812">Transmembrane</keyword>
<feature type="transmembrane region" description="Helical" evidence="1">
    <location>
        <begin position="168"/>
        <end position="193"/>
    </location>
</feature>
<feature type="transmembrane region" description="Helical" evidence="1">
    <location>
        <begin position="357"/>
        <end position="375"/>
    </location>
</feature>
<feature type="transmembrane region" description="Helical" evidence="1">
    <location>
        <begin position="26"/>
        <end position="46"/>
    </location>
</feature>
<evidence type="ECO:0000313" key="2">
    <source>
        <dbReference type="EMBL" id="AIW20313.1"/>
    </source>
</evidence>
<dbReference type="KEGG" id="vcy:IX92_15285"/>
<proteinExistence type="predicted"/>
<dbReference type="Proteomes" id="UP000030081">
    <property type="component" value="Chromosome 1"/>
</dbReference>
<keyword evidence="3" id="KW-1185">Reference proteome</keyword>
<feature type="transmembrane region" description="Helical" evidence="1">
    <location>
        <begin position="68"/>
        <end position="89"/>
    </location>
</feature>
<evidence type="ECO:0000313" key="3">
    <source>
        <dbReference type="Proteomes" id="UP000030081"/>
    </source>
</evidence>